<dbReference type="Proteomes" id="UP000664545">
    <property type="component" value="Unassembled WGS sequence"/>
</dbReference>
<dbReference type="CDD" id="cd04335">
    <property type="entry name" value="PrdX_deacylase"/>
    <property type="match status" value="1"/>
</dbReference>
<accession>A0A939IGL1</accession>
<organism evidence="3 4">
    <name type="scientific">Clostridium aminobutyricum</name>
    <dbReference type="NCBI Taxonomy" id="33953"/>
    <lineage>
        <taxon>Bacteria</taxon>
        <taxon>Bacillati</taxon>
        <taxon>Bacillota</taxon>
        <taxon>Clostridia</taxon>
        <taxon>Eubacteriales</taxon>
        <taxon>Clostridiaceae</taxon>
        <taxon>Clostridium</taxon>
    </lineage>
</organism>
<dbReference type="InterPro" id="IPR036754">
    <property type="entry name" value="YbaK/aa-tRNA-synt-asso_dom_sf"/>
</dbReference>
<evidence type="ECO:0000256" key="1">
    <source>
        <dbReference type="ARBA" id="ARBA00010201"/>
    </source>
</evidence>
<dbReference type="Gene3D" id="3.90.960.10">
    <property type="entry name" value="YbaK/aminoacyl-tRNA synthetase-associated domain"/>
    <property type="match status" value="1"/>
</dbReference>
<dbReference type="AlphaFoldDB" id="A0A939IGL1"/>
<name>A0A939IGL1_CLOAM</name>
<feature type="domain" description="YbaK/aminoacyl-tRNA synthetase-associated" evidence="2">
    <location>
        <begin position="25"/>
        <end position="151"/>
    </location>
</feature>
<evidence type="ECO:0000313" key="4">
    <source>
        <dbReference type="Proteomes" id="UP000664545"/>
    </source>
</evidence>
<dbReference type="PANTHER" id="PTHR31423">
    <property type="entry name" value="YBAK DOMAIN-CONTAINING PROTEIN"/>
    <property type="match status" value="1"/>
</dbReference>
<sequence>MVGKNEQDVYDILNLLEINYVRYEHPPVYTVNEAKELKLAILGGKCKNLFLKSKKEGKYYLVIVEENKRLDLKLLARQIGTSGLSFASAERLYQYLKLTPGSVTPFGIINDADREVTVLIDKDLMKEEVVNFHPNVNTATIGISFFDFEKFIKWHENEFYYVEIKS</sequence>
<gene>
    <name evidence="3" type="ORF">JYB65_08930</name>
</gene>
<reference evidence="3" key="1">
    <citation type="submission" date="2021-02" db="EMBL/GenBank/DDBJ databases">
        <title>Abyssanaerobacter marinus gen.nov., sp., nov, anaerobic bacterium isolated from the Onnuri vent field of Indian Ocean and suggestion of Mogibacteriaceae fam. nov., and proposal of reclassification of ambiguous this family's genus member.</title>
        <authorList>
            <person name="Kim Y.J."/>
            <person name="Yang J.-A."/>
        </authorList>
    </citation>
    <scope>NUCLEOTIDE SEQUENCE</scope>
    <source>
        <strain evidence="3">DSM 2634</strain>
    </source>
</reference>
<dbReference type="PANTHER" id="PTHR31423:SF3">
    <property type="entry name" value="PROLYL-TRNA SYNTHETASE ASSOCIATED DOMAIN-CONTAINING PROTEIN 1-RELATED"/>
    <property type="match status" value="1"/>
</dbReference>
<evidence type="ECO:0000313" key="3">
    <source>
        <dbReference type="EMBL" id="MBN7773485.1"/>
    </source>
</evidence>
<dbReference type="InterPro" id="IPR007214">
    <property type="entry name" value="YbaK/aa-tRNA-synth-assoc-dom"/>
</dbReference>
<keyword evidence="4" id="KW-1185">Reference proteome</keyword>
<dbReference type="GO" id="GO:0002161">
    <property type="term" value="F:aminoacyl-tRNA deacylase activity"/>
    <property type="evidence" value="ECO:0007669"/>
    <property type="project" value="InterPro"/>
</dbReference>
<dbReference type="InterPro" id="IPR040285">
    <property type="entry name" value="ProX/PRXD1"/>
</dbReference>
<dbReference type="SUPFAM" id="SSF55826">
    <property type="entry name" value="YbaK/ProRS associated domain"/>
    <property type="match status" value="1"/>
</dbReference>
<evidence type="ECO:0000259" key="2">
    <source>
        <dbReference type="Pfam" id="PF04073"/>
    </source>
</evidence>
<proteinExistence type="inferred from homology"/>
<comment type="caution">
    <text evidence="3">The sequence shown here is derived from an EMBL/GenBank/DDBJ whole genome shotgun (WGS) entry which is preliminary data.</text>
</comment>
<dbReference type="EMBL" id="JAFJZZ010000003">
    <property type="protein sequence ID" value="MBN7773485.1"/>
    <property type="molecule type" value="Genomic_DNA"/>
</dbReference>
<dbReference type="Pfam" id="PF04073">
    <property type="entry name" value="tRNA_edit"/>
    <property type="match status" value="1"/>
</dbReference>
<protein>
    <submittedName>
        <fullName evidence="3">Prolyl-tRNA synthetase associated domain-containing protein</fullName>
    </submittedName>
</protein>
<dbReference type="RefSeq" id="WP_206582320.1">
    <property type="nucleotide sequence ID" value="NZ_JAFJZZ010000003.1"/>
</dbReference>
<dbReference type="FunFam" id="3.90.960.10:FF:000005">
    <property type="entry name" value="Putative prolyl-tRNA synthetase"/>
    <property type="match status" value="1"/>
</dbReference>
<comment type="similarity">
    <text evidence="1">Belongs to the PRORSD1 family.</text>
</comment>